<evidence type="ECO:0000313" key="2">
    <source>
        <dbReference type="EMBL" id="OIT36173.1"/>
    </source>
</evidence>
<dbReference type="InterPro" id="IPR055290">
    <property type="entry name" value="At3g26010-like"/>
</dbReference>
<gene>
    <name evidence="2" type="ORF">A4A49_46325</name>
</gene>
<dbReference type="SMR" id="A0A314L3P7"/>
<dbReference type="InterPro" id="IPR006527">
    <property type="entry name" value="F-box-assoc_dom_typ1"/>
</dbReference>
<dbReference type="STRING" id="49451.A0A314L3P7"/>
<dbReference type="OrthoDB" id="605328at2759"/>
<organism evidence="2 3">
    <name type="scientific">Nicotiana attenuata</name>
    <name type="common">Coyote tobacco</name>
    <dbReference type="NCBI Taxonomy" id="49451"/>
    <lineage>
        <taxon>Eukaryota</taxon>
        <taxon>Viridiplantae</taxon>
        <taxon>Streptophyta</taxon>
        <taxon>Embryophyta</taxon>
        <taxon>Tracheophyta</taxon>
        <taxon>Spermatophyta</taxon>
        <taxon>Magnoliopsida</taxon>
        <taxon>eudicotyledons</taxon>
        <taxon>Gunneridae</taxon>
        <taxon>Pentapetalae</taxon>
        <taxon>asterids</taxon>
        <taxon>lamiids</taxon>
        <taxon>Solanales</taxon>
        <taxon>Solanaceae</taxon>
        <taxon>Nicotianoideae</taxon>
        <taxon>Nicotianeae</taxon>
        <taxon>Nicotiana</taxon>
    </lineage>
</organism>
<sequence>MKLLLCLPPKPLFMFKLVSKRWMSTISSPYFSSIWKPRPTSGLFVSLSSKGNFSIKYTYISLIQPKQNPVVPLQCLDFIKDSCGVEILQSCGGLLFLCRSRASESSLQYYVYNPTTKHFSTFPYPNLLDKCPRISCLNLSFDLSKSPYCQVIHIYGEYRSNIVFHIETYTFETNTWRYSGGPFVGPVGTSFSKGVFLNGTLHWPTDYSETSVCYDVYEKNIRKFPMPPLQSECGRNLNYFGEVGGKLHAIDFTECNASNFDVFVMENDYSCWFKKYHIDLDTVAQSFPEMVVYKPDPWTDNTRTFLRYKVHSIIETETPDSPSLVLYIHDDKFISLNLTDNTLLKLPDLSRRSSDQQKSYFRKSRAFQYVENPFWI</sequence>
<dbReference type="InterPro" id="IPR017451">
    <property type="entry name" value="F-box-assoc_interact_dom"/>
</dbReference>
<name>A0A314L3P7_NICAT</name>
<dbReference type="NCBIfam" id="TIGR01640">
    <property type="entry name" value="F_box_assoc_1"/>
    <property type="match status" value="1"/>
</dbReference>
<protein>
    <submittedName>
        <fullName evidence="2">F-box protein</fullName>
    </submittedName>
</protein>
<evidence type="ECO:0000259" key="1">
    <source>
        <dbReference type="Pfam" id="PF07734"/>
    </source>
</evidence>
<evidence type="ECO:0000313" key="3">
    <source>
        <dbReference type="Proteomes" id="UP000187609"/>
    </source>
</evidence>
<dbReference type="AlphaFoldDB" id="A0A314L3P7"/>
<dbReference type="Gramene" id="OIT36173">
    <property type="protein sequence ID" value="OIT36173"/>
    <property type="gene ID" value="A4A49_46325"/>
</dbReference>
<dbReference type="Pfam" id="PF07734">
    <property type="entry name" value="FBA_1"/>
    <property type="match status" value="1"/>
</dbReference>
<dbReference type="EMBL" id="MJEQ01000462">
    <property type="protein sequence ID" value="OIT36173.1"/>
    <property type="molecule type" value="Genomic_DNA"/>
</dbReference>
<dbReference type="PANTHER" id="PTHR35546:SF134">
    <property type="entry name" value="F-BOX ASSOCIATED DOMAIN-CONTAINING PROTEIN"/>
    <property type="match status" value="1"/>
</dbReference>
<proteinExistence type="predicted"/>
<dbReference type="KEGG" id="nau:109242391"/>
<comment type="caution">
    <text evidence="2">The sequence shown here is derived from an EMBL/GenBank/DDBJ whole genome shotgun (WGS) entry which is preliminary data.</text>
</comment>
<dbReference type="PANTHER" id="PTHR35546">
    <property type="entry name" value="F-BOX PROTEIN INTERACTION DOMAIN PROTEIN-RELATED"/>
    <property type="match status" value="1"/>
</dbReference>
<keyword evidence="3" id="KW-1185">Reference proteome</keyword>
<feature type="domain" description="F-box associated beta-propeller type 1" evidence="1">
    <location>
        <begin position="84"/>
        <end position="276"/>
    </location>
</feature>
<dbReference type="Proteomes" id="UP000187609">
    <property type="component" value="Unassembled WGS sequence"/>
</dbReference>
<accession>A0A314L3P7</accession>
<reference evidence="2" key="1">
    <citation type="submission" date="2016-11" db="EMBL/GenBank/DDBJ databases">
        <title>The genome of Nicotiana attenuata.</title>
        <authorList>
            <person name="Xu S."/>
            <person name="Brockmoeller T."/>
            <person name="Gaquerel E."/>
            <person name="Navarro A."/>
            <person name="Kuhl H."/>
            <person name="Gase K."/>
            <person name="Ling Z."/>
            <person name="Zhou W."/>
            <person name="Kreitzer C."/>
            <person name="Stanke M."/>
            <person name="Tang H."/>
            <person name="Lyons E."/>
            <person name="Pandey P."/>
            <person name="Pandey S.P."/>
            <person name="Timmermann B."/>
            <person name="Baldwin I.T."/>
        </authorList>
    </citation>
    <scope>NUCLEOTIDE SEQUENCE [LARGE SCALE GENOMIC DNA]</scope>
    <source>
        <strain evidence="2">UT</strain>
    </source>
</reference>